<accession>A0A9W7XXM8</accession>
<gene>
    <name evidence="5" type="ORF">LPJ53_005424</name>
</gene>
<dbReference type="InterPro" id="IPR013766">
    <property type="entry name" value="Thioredoxin_domain"/>
</dbReference>
<dbReference type="CDD" id="cd02961">
    <property type="entry name" value="PDI_a_family"/>
    <property type="match status" value="1"/>
</dbReference>
<feature type="signal peptide" evidence="3">
    <location>
        <begin position="1"/>
        <end position="18"/>
    </location>
</feature>
<dbReference type="PROSITE" id="PS51352">
    <property type="entry name" value="THIOREDOXIN_2"/>
    <property type="match status" value="1"/>
</dbReference>
<dbReference type="GO" id="GO:0006457">
    <property type="term" value="P:protein folding"/>
    <property type="evidence" value="ECO:0007669"/>
    <property type="project" value="TreeGrafter"/>
</dbReference>
<dbReference type="PANTHER" id="PTHR45672">
    <property type="entry name" value="PROTEIN DISULFIDE-ISOMERASE C17H9.14C-RELATED"/>
    <property type="match status" value="1"/>
</dbReference>
<reference evidence="5" key="1">
    <citation type="submission" date="2022-07" db="EMBL/GenBank/DDBJ databases">
        <title>Phylogenomic reconstructions and comparative analyses of Kickxellomycotina fungi.</title>
        <authorList>
            <person name="Reynolds N.K."/>
            <person name="Stajich J.E."/>
            <person name="Barry K."/>
            <person name="Grigoriev I.V."/>
            <person name="Crous P."/>
            <person name="Smith M.E."/>
        </authorList>
    </citation>
    <scope>NUCLEOTIDE SEQUENCE</scope>
    <source>
        <strain evidence="5">NBRC 32514</strain>
    </source>
</reference>
<proteinExistence type="inferred from homology"/>
<evidence type="ECO:0000313" key="5">
    <source>
        <dbReference type="EMBL" id="KAJ1719880.1"/>
    </source>
</evidence>
<protein>
    <recommendedName>
        <fullName evidence="4">Thioredoxin domain-containing protein</fullName>
    </recommendedName>
</protein>
<sequence>MKTLYALFATVLATAASAYTVLDATSFSSETQSGKWLVKYYSPTCPWSKRFAPVWEKVYTDLQDQLAPKDVFFGEVDCKAYRALCDTADIDGYPTVVFYDEGVNKGEVPGGQTYEVLANFAQGL</sequence>
<dbReference type="GO" id="GO:0005783">
    <property type="term" value="C:endoplasmic reticulum"/>
    <property type="evidence" value="ECO:0007669"/>
    <property type="project" value="TreeGrafter"/>
</dbReference>
<dbReference type="InterPro" id="IPR036249">
    <property type="entry name" value="Thioredoxin-like_sf"/>
</dbReference>
<dbReference type="PANTHER" id="PTHR45672:SF3">
    <property type="entry name" value="THIOREDOXIN DOMAIN-CONTAINING PROTEIN 5"/>
    <property type="match status" value="1"/>
</dbReference>
<dbReference type="Gene3D" id="3.40.30.10">
    <property type="entry name" value="Glutaredoxin"/>
    <property type="match status" value="1"/>
</dbReference>
<comment type="caution">
    <text evidence="5">The sequence shown here is derived from an EMBL/GenBank/DDBJ whole genome shotgun (WGS) entry which is preliminary data.</text>
</comment>
<dbReference type="EMBL" id="JANBOJ010000326">
    <property type="protein sequence ID" value="KAJ1719880.1"/>
    <property type="molecule type" value="Genomic_DNA"/>
</dbReference>
<dbReference type="Proteomes" id="UP001149813">
    <property type="component" value="Unassembled WGS sequence"/>
</dbReference>
<keyword evidence="6" id="KW-1185">Reference proteome</keyword>
<evidence type="ECO:0000259" key="4">
    <source>
        <dbReference type="PROSITE" id="PS51352"/>
    </source>
</evidence>
<evidence type="ECO:0000256" key="2">
    <source>
        <dbReference type="ARBA" id="ARBA00022729"/>
    </source>
</evidence>
<dbReference type="GO" id="GO:0003756">
    <property type="term" value="F:protein disulfide isomerase activity"/>
    <property type="evidence" value="ECO:0007669"/>
    <property type="project" value="TreeGrafter"/>
</dbReference>
<evidence type="ECO:0000256" key="1">
    <source>
        <dbReference type="ARBA" id="ARBA00006347"/>
    </source>
</evidence>
<feature type="chain" id="PRO_5040774435" description="Thioredoxin domain-containing protein" evidence="3">
    <location>
        <begin position="19"/>
        <end position="124"/>
    </location>
</feature>
<dbReference type="AlphaFoldDB" id="A0A9W7XXM8"/>
<dbReference type="SUPFAM" id="SSF52833">
    <property type="entry name" value="Thioredoxin-like"/>
    <property type="match status" value="1"/>
</dbReference>
<comment type="similarity">
    <text evidence="1">Belongs to the protein disulfide isomerase family.</text>
</comment>
<keyword evidence="2 3" id="KW-0732">Signal</keyword>
<dbReference type="InterPro" id="IPR051063">
    <property type="entry name" value="PDI"/>
</dbReference>
<dbReference type="OrthoDB" id="72053at2759"/>
<organism evidence="5 6">
    <name type="scientific">Coemansia erecta</name>
    <dbReference type="NCBI Taxonomy" id="147472"/>
    <lineage>
        <taxon>Eukaryota</taxon>
        <taxon>Fungi</taxon>
        <taxon>Fungi incertae sedis</taxon>
        <taxon>Zoopagomycota</taxon>
        <taxon>Kickxellomycotina</taxon>
        <taxon>Kickxellomycetes</taxon>
        <taxon>Kickxellales</taxon>
        <taxon>Kickxellaceae</taxon>
        <taxon>Coemansia</taxon>
    </lineage>
</organism>
<evidence type="ECO:0000256" key="3">
    <source>
        <dbReference type="SAM" id="SignalP"/>
    </source>
</evidence>
<evidence type="ECO:0000313" key="6">
    <source>
        <dbReference type="Proteomes" id="UP001149813"/>
    </source>
</evidence>
<name>A0A9W7XXM8_9FUNG</name>
<dbReference type="Pfam" id="PF00085">
    <property type="entry name" value="Thioredoxin"/>
    <property type="match status" value="1"/>
</dbReference>
<feature type="domain" description="Thioredoxin" evidence="4">
    <location>
        <begin position="7"/>
        <end position="124"/>
    </location>
</feature>